<keyword evidence="4 6" id="KW-0418">Kinase</keyword>
<evidence type="ECO:0000256" key="6">
    <source>
        <dbReference type="RuleBase" id="RU003704"/>
    </source>
</evidence>
<reference evidence="9" key="1">
    <citation type="submission" date="2016-06" db="EMBL/GenBank/DDBJ databases">
        <authorList>
            <person name="Varghese N."/>
            <person name="Submissions Spin"/>
        </authorList>
    </citation>
    <scope>NUCLEOTIDE SEQUENCE [LARGE SCALE GENOMIC DNA]</scope>
    <source>
        <strain evidence="9">DSM 43909</strain>
    </source>
</reference>
<dbReference type="GO" id="GO:0006000">
    <property type="term" value="P:fructose metabolic process"/>
    <property type="evidence" value="ECO:0007669"/>
    <property type="project" value="UniProtKB-ARBA"/>
</dbReference>
<keyword evidence="3" id="KW-0547">Nucleotide-binding</keyword>
<evidence type="ECO:0000256" key="2">
    <source>
        <dbReference type="ARBA" id="ARBA00022679"/>
    </source>
</evidence>
<protein>
    <submittedName>
        <fullName evidence="8">2-dehydro-3-deoxygluconokinase</fullName>
    </submittedName>
</protein>
<evidence type="ECO:0000259" key="7">
    <source>
        <dbReference type="Pfam" id="PF00294"/>
    </source>
</evidence>
<dbReference type="Pfam" id="PF00294">
    <property type="entry name" value="PfkB"/>
    <property type="match status" value="1"/>
</dbReference>
<evidence type="ECO:0000256" key="1">
    <source>
        <dbReference type="ARBA" id="ARBA00010688"/>
    </source>
</evidence>
<dbReference type="OrthoDB" id="9808601at2"/>
<dbReference type="InterPro" id="IPR002139">
    <property type="entry name" value="Ribo/fructo_kinase"/>
</dbReference>
<dbReference type="InterPro" id="IPR029056">
    <property type="entry name" value="Ribokinase-like"/>
</dbReference>
<evidence type="ECO:0000313" key="9">
    <source>
        <dbReference type="Proteomes" id="UP000198242"/>
    </source>
</evidence>
<gene>
    <name evidence="8" type="ORF">GA0074695_2726</name>
</gene>
<sequence length="313" mass="32830">MSIDVITLGESLGLLSPVEAAPILRQPFLRLGFGGAESNVAIGLARLGRTAHWVGRLGSDDIGTMIARELRAENVRTSIIIDSAPTGLMLKTHSPAGRVQVSYYRTGSAGSRLRPSDVDERLVASARVLHVTGITLALGASPAATVREAVEVARANRVAVSFDLNFRSALWSPDEAVPVLRDLAKAADILFATDAEAELLVDEREPEAQARAIARLGPRQVVVKRGADGSLACIDDVIYRQDPVPVTAVDPVGAGDAFAAGYLSQVVSGGSARQRLDAGGVGGALAVTSRGDWEGLPHAADIADLRHVGEVQR</sequence>
<name>A0A1C4WT03_MICVI</name>
<dbReference type="Gene3D" id="3.40.1190.20">
    <property type="match status" value="1"/>
</dbReference>
<dbReference type="Proteomes" id="UP000198242">
    <property type="component" value="Chromosome I"/>
</dbReference>
<evidence type="ECO:0000256" key="3">
    <source>
        <dbReference type="ARBA" id="ARBA00022741"/>
    </source>
</evidence>
<organism evidence="8 9">
    <name type="scientific">Micromonospora viridifaciens</name>
    <dbReference type="NCBI Taxonomy" id="1881"/>
    <lineage>
        <taxon>Bacteria</taxon>
        <taxon>Bacillati</taxon>
        <taxon>Actinomycetota</taxon>
        <taxon>Actinomycetes</taxon>
        <taxon>Micromonosporales</taxon>
        <taxon>Micromonosporaceae</taxon>
        <taxon>Micromonospora</taxon>
    </lineage>
</organism>
<proteinExistence type="inferred from homology"/>
<dbReference type="CDD" id="cd01166">
    <property type="entry name" value="KdgK"/>
    <property type="match status" value="1"/>
</dbReference>
<dbReference type="PANTHER" id="PTHR43085">
    <property type="entry name" value="HEXOKINASE FAMILY MEMBER"/>
    <property type="match status" value="1"/>
</dbReference>
<keyword evidence="2 6" id="KW-0808">Transferase</keyword>
<keyword evidence="9" id="KW-1185">Reference proteome</keyword>
<dbReference type="SUPFAM" id="SSF53613">
    <property type="entry name" value="Ribokinase-like"/>
    <property type="match status" value="1"/>
</dbReference>
<dbReference type="PRINTS" id="PR00990">
    <property type="entry name" value="RIBOKINASE"/>
</dbReference>
<dbReference type="GO" id="GO:0005524">
    <property type="term" value="F:ATP binding"/>
    <property type="evidence" value="ECO:0007669"/>
    <property type="project" value="UniProtKB-KW"/>
</dbReference>
<dbReference type="EMBL" id="LT607411">
    <property type="protein sequence ID" value="SCE99283.1"/>
    <property type="molecule type" value="Genomic_DNA"/>
</dbReference>
<feature type="domain" description="Carbohydrate kinase PfkB" evidence="7">
    <location>
        <begin position="21"/>
        <end position="297"/>
    </location>
</feature>
<evidence type="ECO:0000256" key="4">
    <source>
        <dbReference type="ARBA" id="ARBA00022777"/>
    </source>
</evidence>
<dbReference type="InterPro" id="IPR002173">
    <property type="entry name" value="Carboh/pur_kinase_PfkB_CS"/>
</dbReference>
<dbReference type="GO" id="GO:0008865">
    <property type="term" value="F:fructokinase activity"/>
    <property type="evidence" value="ECO:0007669"/>
    <property type="project" value="UniProtKB-ARBA"/>
</dbReference>
<evidence type="ECO:0000256" key="5">
    <source>
        <dbReference type="ARBA" id="ARBA00022840"/>
    </source>
</evidence>
<dbReference type="InterPro" id="IPR050306">
    <property type="entry name" value="PfkB_Carbo_kinase"/>
</dbReference>
<evidence type="ECO:0000313" key="8">
    <source>
        <dbReference type="EMBL" id="SCE99283.1"/>
    </source>
</evidence>
<dbReference type="AlphaFoldDB" id="A0A1C4WT03"/>
<dbReference type="InterPro" id="IPR011611">
    <property type="entry name" value="PfkB_dom"/>
</dbReference>
<accession>A0A1C4WT03</accession>
<dbReference type="RefSeq" id="WP_089006571.1">
    <property type="nucleotide sequence ID" value="NZ_LT607411.1"/>
</dbReference>
<comment type="similarity">
    <text evidence="1 6">Belongs to the carbohydrate kinase PfkB family.</text>
</comment>
<keyword evidence="5" id="KW-0067">ATP-binding</keyword>
<dbReference type="PROSITE" id="PS00584">
    <property type="entry name" value="PFKB_KINASES_2"/>
    <property type="match status" value="1"/>
</dbReference>
<dbReference type="PANTHER" id="PTHR43085:SF1">
    <property type="entry name" value="PSEUDOURIDINE KINASE-RELATED"/>
    <property type="match status" value="1"/>
</dbReference>